<dbReference type="PANTHER" id="PTHR30231">
    <property type="entry name" value="DNA POLYMERASE III SUBUNIT EPSILON"/>
    <property type="match status" value="1"/>
</dbReference>
<dbReference type="EMBL" id="AAYG02000017">
    <property type="protein sequence ID" value="EDN77370.1"/>
    <property type="molecule type" value="Genomic_DNA"/>
</dbReference>
<reference evidence="5 6" key="2">
    <citation type="submission" date="2007-06" db="EMBL/GenBank/DDBJ databases">
        <title>Draft genome sequence of Ruminococcus gnavus (ATCC 29149).</title>
        <authorList>
            <person name="Sudarsanam P."/>
            <person name="Ley R."/>
            <person name="Guruge J."/>
            <person name="Turnbaugh P.J."/>
            <person name="Mahowald M."/>
            <person name="Liep D."/>
            <person name="Gordon J."/>
        </authorList>
    </citation>
    <scope>NUCLEOTIDE SEQUENCE [LARGE SCALE GENOMIC DNA]</scope>
    <source>
        <strain evidence="5 6">ATCC 29149</strain>
    </source>
</reference>
<name>A7B402_MEDG7</name>
<dbReference type="InterPro" id="IPR036397">
    <property type="entry name" value="RNaseH_sf"/>
</dbReference>
<dbReference type="PANTHER" id="PTHR30231:SF4">
    <property type="entry name" value="PROTEIN NEN2"/>
    <property type="match status" value="1"/>
</dbReference>
<gene>
    <name evidence="5" type="ORF">RUMGNA_02285</name>
</gene>
<evidence type="ECO:0000256" key="3">
    <source>
        <dbReference type="ARBA" id="ARBA00022839"/>
    </source>
</evidence>
<dbReference type="Gene3D" id="3.30.420.10">
    <property type="entry name" value="Ribonuclease H-like superfamily/Ribonuclease H"/>
    <property type="match status" value="1"/>
</dbReference>
<feature type="domain" description="Exonuclease" evidence="4">
    <location>
        <begin position="133"/>
        <end position="300"/>
    </location>
</feature>
<dbReference type="AlphaFoldDB" id="A7B402"/>
<dbReference type="SUPFAM" id="SSF53098">
    <property type="entry name" value="Ribonuclease H-like"/>
    <property type="match status" value="1"/>
</dbReference>
<dbReference type="CDD" id="cd06127">
    <property type="entry name" value="DEDDh"/>
    <property type="match status" value="1"/>
</dbReference>
<dbReference type="Pfam" id="PF00929">
    <property type="entry name" value="RNase_T"/>
    <property type="match status" value="1"/>
</dbReference>
<dbReference type="SMART" id="SM00479">
    <property type="entry name" value="EXOIII"/>
    <property type="match status" value="1"/>
</dbReference>
<evidence type="ECO:0000313" key="5">
    <source>
        <dbReference type="EMBL" id="EDN77370.1"/>
    </source>
</evidence>
<dbReference type="GO" id="GO:0008408">
    <property type="term" value="F:3'-5' exonuclease activity"/>
    <property type="evidence" value="ECO:0007669"/>
    <property type="project" value="TreeGrafter"/>
</dbReference>
<sequence length="300" mass="36091">MRKRSEKNLSKKIELIHIKPWERDQYPDFKSKTELKKQKLMPGYHVKPRAIVEWKKYEDYYLYDRNKTVPYHESQREKKRKRMEKKKRDEARTCKGCGTKFHSYLLRHKGVPFRQAERLCADCYFKTFQKYKKGIVYDLETTGVNPWKDEPLSMCIMDLQGKVIFEHYFRPEHTKSWPDAAAIHGITPEKVANESPMSFYRDQIQKIFDASDILITYNGINFDDSFLEAAGIKLPEVMQFDVMREYAWLIHDWDEYHQGWRWWRLIDCAAYYGYEFSAHDAAEDVKATLYCYKKMVFGEN</sequence>
<keyword evidence="2" id="KW-0378">Hydrolase</keyword>
<dbReference type="InterPro" id="IPR012337">
    <property type="entry name" value="RNaseH-like_sf"/>
</dbReference>
<evidence type="ECO:0000256" key="1">
    <source>
        <dbReference type="ARBA" id="ARBA00022722"/>
    </source>
</evidence>
<accession>A7B402</accession>
<evidence type="ECO:0000256" key="2">
    <source>
        <dbReference type="ARBA" id="ARBA00022801"/>
    </source>
</evidence>
<evidence type="ECO:0000313" key="6">
    <source>
        <dbReference type="Proteomes" id="UP000004410"/>
    </source>
</evidence>
<keyword evidence="1" id="KW-0540">Nuclease</keyword>
<reference evidence="5 6" key="1">
    <citation type="submission" date="2007-04" db="EMBL/GenBank/DDBJ databases">
        <authorList>
            <person name="Fulton L."/>
            <person name="Clifton S."/>
            <person name="Fulton B."/>
            <person name="Xu J."/>
            <person name="Minx P."/>
            <person name="Pepin K.H."/>
            <person name="Johnson M."/>
            <person name="Thiruvilangam P."/>
            <person name="Bhonagiri V."/>
            <person name="Nash W.E."/>
            <person name="Mardis E.R."/>
            <person name="Wilson R.K."/>
        </authorList>
    </citation>
    <scope>NUCLEOTIDE SEQUENCE [LARGE SCALE GENOMIC DNA]</scope>
    <source>
        <strain evidence="5 6">ATCC 29149</strain>
    </source>
</reference>
<dbReference type="GO" id="GO:0003676">
    <property type="term" value="F:nucleic acid binding"/>
    <property type="evidence" value="ECO:0007669"/>
    <property type="project" value="InterPro"/>
</dbReference>
<dbReference type="InterPro" id="IPR013520">
    <property type="entry name" value="Ribonucl_H"/>
</dbReference>
<comment type="caution">
    <text evidence="5">The sequence shown here is derived from an EMBL/GenBank/DDBJ whole genome shotgun (WGS) entry which is preliminary data.</text>
</comment>
<proteinExistence type="predicted"/>
<dbReference type="Proteomes" id="UP000004410">
    <property type="component" value="Unassembled WGS sequence"/>
</dbReference>
<organism evidence="5 6">
    <name type="scientific">Mediterraneibacter gnavus (strain ATCC 29149 / DSM 114966 / JCM 6515 / VPI C7-9)</name>
    <name type="common">Ruminococcus gnavus</name>
    <dbReference type="NCBI Taxonomy" id="411470"/>
    <lineage>
        <taxon>Bacteria</taxon>
        <taxon>Bacillati</taxon>
        <taxon>Bacillota</taxon>
        <taxon>Clostridia</taxon>
        <taxon>Lachnospirales</taxon>
        <taxon>Lachnospiraceae</taxon>
        <taxon>Mediterraneibacter</taxon>
    </lineage>
</organism>
<keyword evidence="3 5" id="KW-0269">Exonuclease</keyword>
<dbReference type="PaxDb" id="411470-RUMGNA_02285"/>
<dbReference type="eggNOG" id="COG0847">
    <property type="taxonomic scope" value="Bacteria"/>
</dbReference>
<protein>
    <submittedName>
        <fullName evidence="5">Exonuclease</fullName>
    </submittedName>
</protein>
<evidence type="ECO:0000259" key="4">
    <source>
        <dbReference type="SMART" id="SM00479"/>
    </source>
</evidence>